<dbReference type="Proteomes" id="UP000000466">
    <property type="component" value="Chromosome"/>
</dbReference>
<protein>
    <submittedName>
        <fullName evidence="2">Metallo-beta-lactamase superfamily domain-containing protein</fullName>
    </submittedName>
</protein>
<dbReference type="SMART" id="SM00849">
    <property type="entry name" value="Lactamase_B"/>
    <property type="match status" value="1"/>
</dbReference>
<dbReference type="InterPro" id="IPR001279">
    <property type="entry name" value="Metallo-B-lactamas"/>
</dbReference>
<evidence type="ECO:0000313" key="3">
    <source>
        <dbReference type="Proteomes" id="UP000000466"/>
    </source>
</evidence>
<dbReference type="Gene3D" id="3.60.15.10">
    <property type="entry name" value="Ribonuclease Z/Hydroxyacylglutathione hydrolase-like"/>
    <property type="match status" value="1"/>
</dbReference>
<dbReference type="PANTHER" id="PTHR47619:SF1">
    <property type="entry name" value="EXODEOXYRIBONUCLEASE WALJ"/>
    <property type="match status" value="1"/>
</dbReference>
<keyword evidence="3" id="KW-1185">Reference proteome</keyword>
<gene>
    <name evidence="2" type="ordered locus">M5M_19165</name>
</gene>
<dbReference type="OrthoDB" id="9803916at2"/>
<dbReference type="InterPro" id="IPR052533">
    <property type="entry name" value="WalJ/YycJ-like"/>
</dbReference>
<name>K4KP52_SIMAS</name>
<sequence length="252" mass="27405">MRFASLGSGSKGNGTLVEFDDALLLIDCGFSAREATQRMQRLGRTPDQLTAILVTHEHGDHIRGVPALARKHKLPVYMTPGTLKAKDLGELPDLNLIEGYRPFDLGPFAVTPIAVPHDAREPAQFVLSAGGNRLGILTDLGMITAHVQDAYQQCDALVLEANHDPVMLAYGNYPQSLKQRVGGPWGHLSNQQSAGFLEHFDVARLEQLVIAHISQQNNTLDAAKLALADVTEGVNQMLYACQDEGFDWLSVG</sequence>
<dbReference type="eggNOG" id="COG1235">
    <property type="taxonomic scope" value="Bacteria"/>
</dbReference>
<dbReference type="EMBL" id="CP003746">
    <property type="protein sequence ID" value="AFV00960.1"/>
    <property type="molecule type" value="Genomic_DNA"/>
</dbReference>
<dbReference type="KEGG" id="saga:M5M_19165"/>
<dbReference type="InterPro" id="IPR036866">
    <property type="entry name" value="RibonucZ/Hydroxyglut_hydro"/>
</dbReference>
<dbReference type="STRING" id="1117647.M5M_19165"/>
<reference evidence="2 3" key="1">
    <citation type="journal article" date="2013" name="Genome Announc.">
        <title>Complete genome sequence of Simiduia agarivorans SA1(T), a marine bacterium able to degrade a variety of polysaccharides.</title>
        <authorList>
            <person name="Lin S.Y."/>
            <person name="Shieh W.Y."/>
            <person name="Chen J.S."/>
            <person name="Tang S.L."/>
        </authorList>
    </citation>
    <scope>NUCLEOTIDE SEQUENCE [LARGE SCALE GENOMIC DNA]</scope>
    <source>
        <strain evidence="3">DSM 21679 / JCM 13881 / BCRC 17597 / SA1</strain>
    </source>
</reference>
<accession>K4KP52</accession>
<evidence type="ECO:0000259" key="1">
    <source>
        <dbReference type="SMART" id="SM00849"/>
    </source>
</evidence>
<dbReference type="HOGENOM" id="CLU_073253_1_0_6"/>
<dbReference type="RefSeq" id="WP_015049110.1">
    <property type="nucleotide sequence ID" value="NC_018868.3"/>
</dbReference>
<organism evidence="2 3">
    <name type="scientific">Simiduia agarivorans (strain DSM 21679 / JCM 13881 / BCRC 17597 / SA1)</name>
    <dbReference type="NCBI Taxonomy" id="1117647"/>
    <lineage>
        <taxon>Bacteria</taxon>
        <taxon>Pseudomonadati</taxon>
        <taxon>Pseudomonadota</taxon>
        <taxon>Gammaproteobacteria</taxon>
        <taxon>Cellvibrionales</taxon>
        <taxon>Cellvibrionaceae</taxon>
        <taxon>Simiduia</taxon>
    </lineage>
</organism>
<dbReference type="PANTHER" id="PTHR47619">
    <property type="entry name" value="METALLO-HYDROLASE YYCJ-RELATED"/>
    <property type="match status" value="1"/>
</dbReference>
<proteinExistence type="predicted"/>
<dbReference type="AlphaFoldDB" id="K4KP52"/>
<dbReference type="SUPFAM" id="SSF56281">
    <property type="entry name" value="Metallo-hydrolase/oxidoreductase"/>
    <property type="match status" value="1"/>
</dbReference>
<dbReference type="Pfam" id="PF12706">
    <property type="entry name" value="Lactamase_B_2"/>
    <property type="match status" value="1"/>
</dbReference>
<evidence type="ECO:0000313" key="2">
    <source>
        <dbReference type="EMBL" id="AFV00960.1"/>
    </source>
</evidence>
<feature type="domain" description="Metallo-beta-lactamase" evidence="1">
    <location>
        <begin position="11"/>
        <end position="185"/>
    </location>
</feature>